<proteinExistence type="predicted"/>
<dbReference type="Proteomes" id="UP000295221">
    <property type="component" value="Unassembled WGS sequence"/>
</dbReference>
<dbReference type="InterPro" id="IPR036890">
    <property type="entry name" value="HATPase_C_sf"/>
</dbReference>
<evidence type="ECO:0000256" key="4">
    <source>
        <dbReference type="ARBA" id="ARBA00022679"/>
    </source>
</evidence>
<feature type="domain" description="Histidine kinase" evidence="6">
    <location>
        <begin position="1"/>
        <end position="135"/>
    </location>
</feature>
<evidence type="ECO:0000313" key="7">
    <source>
        <dbReference type="EMBL" id="TCO08048.1"/>
    </source>
</evidence>
<dbReference type="InterPro" id="IPR005467">
    <property type="entry name" value="His_kinase_dom"/>
</dbReference>
<dbReference type="Gene3D" id="3.30.565.10">
    <property type="entry name" value="Histidine kinase-like ATPase, C-terminal domain"/>
    <property type="match status" value="1"/>
</dbReference>
<dbReference type="PANTHER" id="PTHR43547">
    <property type="entry name" value="TWO-COMPONENT HISTIDINE KINASE"/>
    <property type="match status" value="1"/>
</dbReference>
<keyword evidence="5 7" id="KW-0418">Kinase</keyword>
<dbReference type="SMART" id="SM00387">
    <property type="entry name" value="HATPase_c"/>
    <property type="match status" value="1"/>
</dbReference>
<comment type="caution">
    <text evidence="7">The sequence shown here is derived from an EMBL/GenBank/DDBJ whole genome shotgun (WGS) entry which is preliminary data.</text>
</comment>
<evidence type="ECO:0000256" key="1">
    <source>
        <dbReference type="ARBA" id="ARBA00000085"/>
    </source>
</evidence>
<dbReference type="InterPro" id="IPR003594">
    <property type="entry name" value="HATPase_dom"/>
</dbReference>
<keyword evidence="3" id="KW-0597">Phosphoprotein</keyword>
<gene>
    <name evidence="7" type="ORF">EV194_106192</name>
</gene>
<dbReference type="EC" id="2.7.13.3" evidence="2"/>
<evidence type="ECO:0000313" key="8">
    <source>
        <dbReference type="Proteomes" id="UP000295221"/>
    </source>
</evidence>
<evidence type="ECO:0000259" key="6">
    <source>
        <dbReference type="PROSITE" id="PS50109"/>
    </source>
</evidence>
<dbReference type="RefSeq" id="WP_207915993.1">
    <property type="nucleotide sequence ID" value="NZ_SLWK01000006.1"/>
</dbReference>
<dbReference type="FunFam" id="3.30.565.10:FF:000006">
    <property type="entry name" value="Sensor histidine kinase WalK"/>
    <property type="match status" value="1"/>
</dbReference>
<evidence type="ECO:0000256" key="3">
    <source>
        <dbReference type="ARBA" id="ARBA00022553"/>
    </source>
</evidence>
<dbReference type="EMBL" id="SLWK01000006">
    <property type="protein sequence ID" value="TCO08048.1"/>
    <property type="molecule type" value="Genomic_DNA"/>
</dbReference>
<evidence type="ECO:0000256" key="2">
    <source>
        <dbReference type="ARBA" id="ARBA00012438"/>
    </source>
</evidence>
<dbReference type="InterPro" id="IPR004358">
    <property type="entry name" value="Sig_transdc_His_kin-like_C"/>
</dbReference>
<protein>
    <recommendedName>
        <fullName evidence="2">histidine kinase</fullName>
        <ecNumber evidence="2">2.7.13.3</ecNumber>
    </recommendedName>
</protein>
<dbReference type="AlphaFoldDB" id="A0A4R2GHX7"/>
<dbReference type="PROSITE" id="PS50109">
    <property type="entry name" value="HIS_KIN"/>
    <property type="match status" value="1"/>
</dbReference>
<dbReference type="SUPFAM" id="SSF55874">
    <property type="entry name" value="ATPase domain of HSP90 chaperone/DNA topoisomerase II/histidine kinase"/>
    <property type="match status" value="1"/>
</dbReference>
<dbReference type="PRINTS" id="PR00344">
    <property type="entry name" value="BCTRLSENSOR"/>
</dbReference>
<keyword evidence="4" id="KW-0808">Transferase</keyword>
<evidence type="ECO:0000256" key="5">
    <source>
        <dbReference type="ARBA" id="ARBA00022777"/>
    </source>
</evidence>
<organism evidence="7 8">
    <name type="scientific">Natronoflexus pectinivorans</name>
    <dbReference type="NCBI Taxonomy" id="682526"/>
    <lineage>
        <taxon>Bacteria</taxon>
        <taxon>Pseudomonadati</taxon>
        <taxon>Bacteroidota</taxon>
        <taxon>Bacteroidia</taxon>
        <taxon>Marinilabiliales</taxon>
        <taxon>Marinilabiliaceae</taxon>
        <taxon>Natronoflexus</taxon>
    </lineage>
</organism>
<name>A0A4R2GHX7_9BACT</name>
<reference evidence="7 8" key="1">
    <citation type="submission" date="2019-03" db="EMBL/GenBank/DDBJ databases">
        <title>Genomic Encyclopedia of Type Strains, Phase IV (KMG-IV): sequencing the most valuable type-strain genomes for metagenomic binning, comparative biology and taxonomic classification.</title>
        <authorList>
            <person name="Goeker M."/>
        </authorList>
    </citation>
    <scope>NUCLEOTIDE SEQUENCE [LARGE SCALE GENOMIC DNA]</scope>
    <source>
        <strain evidence="7 8">DSM 24179</strain>
    </source>
</reference>
<dbReference type="Pfam" id="PF02518">
    <property type="entry name" value="HATPase_c"/>
    <property type="match status" value="1"/>
</dbReference>
<accession>A0A4R2GHX7</accession>
<dbReference type="PANTHER" id="PTHR43547:SF2">
    <property type="entry name" value="HYBRID SIGNAL TRANSDUCTION HISTIDINE KINASE C"/>
    <property type="match status" value="1"/>
</dbReference>
<keyword evidence="8" id="KW-1185">Reference proteome</keyword>
<sequence length="135" mass="15027">MNAQFKVKRINVHIEITNPIYVYADKDMVNSIIRNLLSNAKKISMPNGKINISAKKRGKMIEISIEDNGVGMDEKIAESMFSPKGIISQQGSQGEKGSGLGLILCKEFVDYHKGEIWVKSSIGKGAKFYFTLPIF</sequence>
<comment type="catalytic activity">
    <reaction evidence="1">
        <text>ATP + protein L-histidine = ADP + protein N-phospho-L-histidine.</text>
        <dbReference type="EC" id="2.7.13.3"/>
    </reaction>
</comment>
<dbReference type="GO" id="GO:0000155">
    <property type="term" value="F:phosphorelay sensor kinase activity"/>
    <property type="evidence" value="ECO:0007669"/>
    <property type="project" value="TreeGrafter"/>
</dbReference>